<proteinExistence type="predicted"/>
<keyword evidence="3" id="KW-1185">Reference proteome</keyword>
<gene>
    <name evidence="2" type="ORF">M2280_001019</name>
</gene>
<organism evidence="2 3">
    <name type="scientific">Prescottella agglutinans</name>
    <dbReference type="NCBI Taxonomy" id="1644129"/>
    <lineage>
        <taxon>Bacteria</taxon>
        <taxon>Bacillati</taxon>
        <taxon>Actinomycetota</taxon>
        <taxon>Actinomycetes</taxon>
        <taxon>Mycobacteriales</taxon>
        <taxon>Nocardiaceae</taxon>
        <taxon>Prescottella</taxon>
    </lineage>
</organism>
<evidence type="ECO:0000256" key="1">
    <source>
        <dbReference type="SAM" id="SignalP"/>
    </source>
</evidence>
<reference evidence="2 3" key="1">
    <citation type="submission" date="2023-04" db="EMBL/GenBank/DDBJ databases">
        <title>Forest soil microbial communities from Buena Vista Peninsula, Colon Province, Panama.</title>
        <authorList>
            <person name="Bouskill N."/>
        </authorList>
    </citation>
    <scope>NUCLEOTIDE SEQUENCE [LARGE SCALE GENOMIC DNA]</scope>
    <source>
        <strain evidence="2 3">CFH S0262</strain>
    </source>
</reference>
<protein>
    <recommendedName>
        <fullName evidence="4">Secreted protein</fullName>
    </recommendedName>
</protein>
<evidence type="ECO:0000313" key="2">
    <source>
        <dbReference type="EMBL" id="MDH6279810.1"/>
    </source>
</evidence>
<name>A0ABT6M686_9NOCA</name>
<comment type="caution">
    <text evidence="2">The sequence shown here is derived from an EMBL/GenBank/DDBJ whole genome shotgun (WGS) entry which is preliminary data.</text>
</comment>
<accession>A0ABT6M686</accession>
<sequence>MEDSPTADEGAIKMRMASRAALVAATAIPLTMVAPALASAADANEVTYSFTVDGSTVKNTITNNTGTTLTCLTALAPAPGGVLPPVADVIGPDQTLYDHGEIQPGVTTQAVTGIPDGNYVTLASCGRDGSDPALWVSDYPGIEDYLKPLPMPAFTVQQASTVVTVPNVAPPATGSVDLGTLVGS</sequence>
<feature type="signal peptide" evidence="1">
    <location>
        <begin position="1"/>
        <end position="40"/>
    </location>
</feature>
<evidence type="ECO:0000313" key="3">
    <source>
        <dbReference type="Proteomes" id="UP001160334"/>
    </source>
</evidence>
<dbReference type="Proteomes" id="UP001160334">
    <property type="component" value="Unassembled WGS sequence"/>
</dbReference>
<evidence type="ECO:0008006" key="4">
    <source>
        <dbReference type="Google" id="ProtNLM"/>
    </source>
</evidence>
<feature type="chain" id="PRO_5046743841" description="Secreted protein" evidence="1">
    <location>
        <begin position="41"/>
        <end position="184"/>
    </location>
</feature>
<dbReference type="EMBL" id="JARXVC010000002">
    <property type="protein sequence ID" value="MDH6279810.1"/>
    <property type="molecule type" value="Genomic_DNA"/>
</dbReference>
<keyword evidence="1" id="KW-0732">Signal</keyword>